<evidence type="ECO:0000256" key="3">
    <source>
        <dbReference type="ARBA" id="ARBA00022640"/>
    </source>
</evidence>
<dbReference type="Proteomes" id="UP000601435">
    <property type="component" value="Unassembled WGS sequence"/>
</dbReference>
<accession>A0A812X8J1</accession>
<gene>
    <name evidence="4" type="primary">FCPF</name>
    <name evidence="4" type="ORF">SNEC2469_LOCUS20641</name>
</gene>
<reference evidence="4" key="1">
    <citation type="submission" date="2021-02" db="EMBL/GenBank/DDBJ databases">
        <authorList>
            <person name="Dougan E. K."/>
            <person name="Rhodes N."/>
            <person name="Thang M."/>
            <person name="Chan C."/>
        </authorList>
    </citation>
    <scope>NUCLEOTIDE SEQUENCE</scope>
</reference>
<dbReference type="SUPFAM" id="SSF103511">
    <property type="entry name" value="Chlorophyll a-b binding protein"/>
    <property type="match status" value="1"/>
</dbReference>
<dbReference type="AlphaFoldDB" id="A0A812X8J1"/>
<comment type="caution">
    <text evidence="4">The sequence shown here is derived from an EMBL/GenBank/DDBJ whole genome shotgun (WGS) entry which is preliminary data.</text>
</comment>
<keyword evidence="3" id="KW-0934">Plastid</keyword>
<evidence type="ECO:0000313" key="5">
    <source>
        <dbReference type="Proteomes" id="UP000601435"/>
    </source>
</evidence>
<sequence length="53" mass="5794">MAEIKNGRVAMLATIGYIAPEYFRLPGYCSPSADLKFADIPNGVQALYKMPAE</sequence>
<evidence type="ECO:0000256" key="1">
    <source>
        <dbReference type="ARBA" id="ARBA00004229"/>
    </source>
</evidence>
<evidence type="ECO:0000256" key="2">
    <source>
        <dbReference type="ARBA" id="ARBA00022528"/>
    </source>
</evidence>
<dbReference type="Pfam" id="PF00504">
    <property type="entry name" value="Chloroa_b-bind"/>
    <property type="match status" value="1"/>
</dbReference>
<dbReference type="Gene3D" id="1.10.3460.10">
    <property type="entry name" value="Chlorophyll a/b binding protein domain"/>
    <property type="match status" value="1"/>
</dbReference>
<organism evidence="4 5">
    <name type="scientific">Symbiodinium necroappetens</name>
    <dbReference type="NCBI Taxonomy" id="1628268"/>
    <lineage>
        <taxon>Eukaryota</taxon>
        <taxon>Sar</taxon>
        <taxon>Alveolata</taxon>
        <taxon>Dinophyceae</taxon>
        <taxon>Suessiales</taxon>
        <taxon>Symbiodiniaceae</taxon>
        <taxon>Symbiodinium</taxon>
    </lineage>
</organism>
<keyword evidence="5" id="KW-1185">Reference proteome</keyword>
<dbReference type="InterPro" id="IPR022796">
    <property type="entry name" value="Chloroa_b-bind"/>
</dbReference>
<dbReference type="EMBL" id="CAJNJA010036132">
    <property type="protein sequence ID" value="CAE7716234.1"/>
    <property type="molecule type" value="Genomic_DNA"/>
</dbReference>
<dbReference type="OrthoDB" id="405870at2759"/>
<name>A0A812X8J1_9DINO</name>
<comment type="subcellular location">
    <subcellularLocation>
        <location evidence="1">Plastid</location>
        <location evidence="1">Chloroplast</location>
    </subcellularLocation>
</comment>
<proteinExistence type="predicted"/>
<protein>
    <submittedName>
        <fullName evidence="4">FCPF protein</fullName>
    </submittedName>
</protein>
<dbReference type="GO" id="GO:0009507">
    <property type="term" value="C:chloroplast"/>
    <property type="evidence" value="ECO:0007669"/>
    <property type="project" value="UniProtKB-SubCell"/>
</dbReference>
<keyword evidence="2" id="KW-0150">Chloroplast</keyword>
<evidence type="ECO:0000313" key="4">
    <source>
        <dbReference type="EMBL" id="CAE7716234.1"/>
    </source>
</evidence>
<feature type="non-terminal residue" evidence="4">
    <location>
        <position position="1"/>
    </location>
</feature>